<evidence type="ECO:0000256" key="1">
    <source>
        <dbReference type="ARBA" id="ARBA00006171"/>
    </source>
</evidence>
<comment type="catalytic activity">
    <reaction evidence="7">
        <text>beta-D-glucose 1-phosphate = beta-D-glucose 6-phosphate</text>
        <dbReference type="Rhea" id="RHEA:20113"/>
        <dbReference type="ChEBI" id="CHEBI:57684"/>
        <dbReference type="ChEBI" id="CHEBI:58247"/>
        <dbReference type="EC" id="5.4.2.6"/>
    </reaction>
</comment>
<dbReference type="SFLD" id="SFLDS00003">
    <property type="entry name" value="Haloacid_Dehalogenase"/>
    <property type="match status" value="1"/>
</dbReference>
<feature type="binding site" evidence="12">
    <location>
        <position position="171"/>
    </location>
    <ligand>
        <name>Mg(2+)</name>
        <dbReference type="ChEBI" id="CHEBI:18420"/>
    </ligand>
</feature>
<keyword evidence="3 12" id="KW-0479">Metal-binding</keyword>
<dbReference type="PANTHER" id="PTHR46193:SF18">
    <property type="entry name" value="HEXITOL PHOSPHATASE B"/>
    <property type="match status" value="1"/>
</dbReference>
<dbReference type="InterPro" id="IPR041492">
    <property type="entry name" value="HAD_2"/>
</dbReference>
<evidence type="ECO:0000256" key="11">
    <source>
        <dbReference type="PIRSR" id="PIRSR610972-2"/>
    </source>
</evidence>
<gene>
    <name evidence="14" type="ORF">HNQ41_001911</name>
</gene>
<feature type="active site" description="Proton donor/acceptor" evidence="10">
    <location>
        <position position="13"/>
    </location>
</feature>
<evidence type="ECO:0000256" key="12">
    <source>
        <dbReference type="PIRSR" id="PIRSR610972-3"/>
    </source>
</evidence>
<dbReference type="Pfam" id="PF13419">
    <property type="entry name" value="HAD_2"/>
    <property type="match status" value="1"/>
</dbReference>
<dbReference type="SUPFAM" id="SSF56784">
    <property type="entry name" value="HAD-like"/>
    <property type="match status" value="1"/>
</dbReference>
<feature type="site" description="Important for catalytic activity and assists the phosphoryl transfer reaction to Asp8 by balancing charge and orienting the reacting groups" evidence="13">
    <location>
        <position position="147"/>
    </location>
</feature>
<dbReference type="PRINTS" id="PR00413">
    <property type="entry name" value="HADHALOGNASE"/>
</dbReference>
<keyword evidence="6" id="KW-0119">Carbohydrate metabolism</keyword>
<dbReference type="RefSeq" id="WP_184664158.1">
    <property type="nucleotide sequence ID" value="NZ_JACHHB010000007.1"/>
</dbReference>
<feature type="binding site" evidence="12">
    <location>
        <position position="13"/>
    </location>
    <ligand>
        <name>Mg(2+)</name>
        <dbReference type="ChEBI" id="CHEBI:18420"/>
    </ligand>
</feature>
<keyword evidence="15" id="KW-1185">Reference proteome</keyword>
<keyword evidence="2" id="KW-0597">Phosphoprotein</keyword>
<dbReference type="PANTHER" id="PTHR46193">
    <property type="entry name" value="6-PHOSPHOGLUCONATE PHOSPHATASE"/>
    <property type="match status" value="1"/>
</dbReference>
<dbReference type="InterPro" id="IPR006439">
    <property type="entry name" value="HAD-SF_hydro_IA"/>
</dbReference>
<comment type="similarity">
    <text evidence="1">Belongs to the HAD-like hydrolase superfamily. CbbY/CbbZ/Gph/YieH family.</text>
</comment>
<comment type="caution">
    <text evidence="14">The sequence shown here is derived from an EMBL/GenBank/DDBJ whole genome shotgun (WGS) entry which is preliminary data.</text>
</comment>
<feature type="binding site" evidence="11">
    <location>
        <begin position="46"/>
        <end position="51"/>
    </location>
    <ligand>
        <name>substrate</name>
    </ligand>
</feature>
<evidence type="ECO:0000256" key="13">
    <source>
        <dbReference type="PIRSR" id="PIRSR610972-4"/>
    </source>
</evidence>
<evidence type="ECO:0000256" key="9">
    <source>
        <dbReference type="ARBA" id="ARBA00044991"/>
    </source>
</evidence>
<dbReference type="NCBIfam" id="TIGR01509">
    <property type="entry name" value="HAD-SF-IA-v3"/>
    <property type="match status" value="1"/>
</dbReference>
<proteinExistence type="inferred from homology"/>
<feature type="site" description="Important for catalytic activity and assists the phosphoryl transfer reaction to Asp8 by balancing charge and orienting the reacting groups" evidence="13">
    <location>
        <position position="116"/>
    </location>
</feature>
<feature type="binding site" evidence="11">
    <location>
        <begin position="116"/>
        <end position="120"/>
    </location>
    <ligand>
        <name>substrate</name>
    </ligand>
</feature>
<protein>
    <recommendedName>
        <fullName evidence="9">Beta-phosphoglucomutase</fullName>
        <ecNumber evidence="8">5.4.2.6</ecNumber>
    </recommendedName>
</protein>
<dbReference type="AlphaFoldDB" id="A0A840QQK5"/>
<feature type="binding site" evidence="11">
    <location>
        <position position="147"/>
    </location>
    <ligand>
        <name>substrate</name>
    </ligand>
</feature>
<dbReference type="InterPro" id="IPR010976">
    <property type="entry name" value="B-phosphoglucomutase_hydrolase"/>
</dbReference>
<dbReference type="EC" id="5.4.2.6" evidence="8"/>
<evidence type="ECO:0000256" key="8">
    <source>
        <dbReference type="ARBA" id="ARBA00044968"/>
    </source>
</evidence>
<dbReference type="GO" id="GO:0005975">
    <property type="term" value="P:carbohydrate metabolic process"/>
    <property type="evidence" value="ECO:0007669"/>
    <property type="project" value="InterPro"/>
</dbReference>
<dbReference type="Gene3D" id="3.40.50.1000">
    <property type="entry name" value="HAD superfamily/HAD-like"/>
    <property type="match status" value="1"/>
</dbReference>
<organism evidence="14 15">
    <name type="scientific">Texcoconibacillus texcoconensis</name>
    <dbReference type="NCBI Taxonomy" id="1095777"/>
    <lineage>
        <taxon>Bacteria</taxon>
        <taxon>Bacillati</taxon>
        <taxon>Bacillota</taxon>
        <taxon>Bacilli</taxon>
        <taxon>Bacillales</taxon>
        <taxon>Bacillaceae</taxon>
        <taxon>Texcoconibacillus</taxon>
    </lineage>
</organism>
<evidence type="ECO:0000256" key="5">
    <source>
        <dbReference type="ARBA" id="ARBA00023235"/>
    </source>
</evidence>
<dbReference type="GO" id="GO:0000287">
    <property type="term" value="F:magnesium ion binding"/>
    <property type="evidence" value="ECO:0007669"/>
    <property type="project" value="InterPro"/>
</dbReference>
<evidence type="ECO:0000313" key="15">
    <source>
        <dbReference type="Proteomes" id="UP000551878"/>
    </source>
</evidence>
<dbReference type="InterPro" id="IPR010972">
    <property type="entry name" value="Beta-PGM"/>
</dbReference>
<name>A0A840QQK5_9BACI</name>
<dbReference type="Gene3D" id="1.10.150.240">
    <property type="entry name" value="Putative phosphatase, domain 2"/>
    <property type="match status" value="1"/>
</dbReference>
<dbReference type="GO" id="GO:0008801">
    <property type="term" value="F:beta-phosphoglucomutase activity"/>
    <property type="evidence" value="ECO:0007669"/>
    <property type="project" value="UniProtKB-EC"/>
</dbReference>
<sequence length="224" mass="25224">MNLLFEAVIFDLDGVLADTVGDHYLATKRVADEEGLHFNREMNQKVQGMSRRFLIEQLVKNSQYKYSDVEKEKLGERKNQYYKERIAGLSKEDLLPGMHSFLIQLKQHNIKLAIASSSSNAKLTLTNLEIIDFFDVIIDPRSVQNMKPDPEIFIKAADELEVSGEKCVAIEDGEAGMQAIKQTSMFSVGIGDHTALKKANWHVKNTSEITLEKLASKVNHAQAN</sequence>
<dbReference type="InterPro" id="IPR023214">
    <property type="entry name" value="HAD_sf"/>
</dbReference>
<evidence type="ECO:0000256" key="6">
    <source>
        <dbReference type="ARBA" id="ARBA00023277"/>
    </source>
</evidence>
<dbReference type="Proteomes" id="UP000551878">
    <property type="component" value="Unassembled WGS sequence"/>
</dbReference>
<dbReference type="InterPro" id="IPR036412">
    <property type="entry name" value="HAD-like_sf"/>
</dbReference>
<evidence type="ECO:0000256" key="3">
    <source>
        <dbReference type="ARBA" id="ARBA00022723"/>
    </source>
</evidence>
<keyword evidence="4 12" id="KW-0460">Magnesium</keyword>
<feature type="binding site" evidence="11">
    <location>
        <begin position="11"/>
        <end position="13"/>
    </location>
    <ligand>
        <name>substrate</name>
    </ligand>
</feature>
<evidence type="ECO:0000313" key="14">
    <source>
        <dbReference type="EMBL" id="MBB5173722.1"/>
    </source>
</evidence>
<comment type="cofactor">
    <cofactor evidence="12">
        <name>Mg(2+)</name>
        <dbReference type="ChEBI" id="CHEBI:18420"/>
    </cofactor>
    <text evidence="12">Binds 2 magnesium ions per subunit.</text>
</comment>
<dbReference type="NCBIfam" id="TIGR01990">
    <property type="entry name" value="bPGM"/>
    <property type="match status" value="1"/>
</dbReference>
<evidence type="ECO:0000256" key="4">
    <source>
        <dbReference type="ARBA" id="ARBA00022842"/>
    </source>
</evidence>
<dbReference type="InterPro" id="IPR023198">
    <property type="entry name" value="PGP-like_dom2"/>
</dbReference>
<feature type="active site" description="Nucleophile" evidence="10">
    <location>
        <position position="11"/>
    </location>
</feature>
<feature type="binding site" evidence="12">
    <location>
        <position position="11"/>
    </location>
    <ligand>
        <name>Mg(2+)</name>
        <dbReference type="ChEBI" id="CHEBI:18420"/>
    </ligand>
</feature>
<dbReference type="SFLD" id="SFLDG01135">
    <property type="entry name" value="C1.5.6:_HAD__Beta-PGM__Phospha"/>
    <property type="match status" value="1"/>
</dbReference>
<keyword evidence="5 14" id="KW-0413">Isomerase</keyword>
<feature type="binding site" evidence="12">
    <location>
        <position position="172"/>
    </location>
    <ligand>
        <name>Mg(2+)</name>
        <dbReference type="ChEBI" id="CHEBI:18420"/>
    </ligand>
</feature>
<evidence type="ECO:0000256" key="7">
    <source>
        <dbReference type="ARBA" id="ARBA00044926"/>
    </source>
</evidence>
<dbReference type="CDD" id="cd02598">
    <property type="entry name" value="HAD_BPGM"/>
    <property type="match status" value="1"/>
</dbReference>
<dbReference type="EMBL" id="JACHHB010000007">
    <property type="protein sequence ID" value="MBB5173722.1"/>
    <property type="molecule type" value="Genomic_DNA"/>
</dbReference>
<dbReference type="InterPro" id="IPR051600">
    <property type="entry name" value="Beta-PGM-like"/>
</dbReference>
<dbReference type="SFLD" id="SFLDG01129">
    <property type="entry name" value="C1.5:_HAD__Beta-PGM__Phosphata"/>
    <property type="match status" value="1"/>
</dbReference>
<dbReference type="NCBIfam" id="TIGR02009">
    <property type="entry name" value="PGMB-YQAB-SF"/>
    <property type="match status" value="1"/>
</dbReference>
<feature type="binding site" evidence="11">
    <location>
        <position position="78"/>
    </location>
    <ligand>
        <name>substrate</name>
    </ligand>
</feature>
<accession>A0A840QQK5</accession>
<evidence type="ECO:0000256" key="2">
    <source>
        <dbReference type="ARBA" id="ARBA00022553"/>
    </source>
</evidence>
<reference evidence="14 15" key="1">
    <citation type="submission" date="2020-08" db="EMBL/GenBank/DDBJ databases">
        <title>Genomic Encyclopedia of Type Strains, Phase IV (KMG-IV): sequencing the most valuable type-strain genomes for metagenomic binning, comparative biology and taxonomic classification.</title>
        <authorList>
            <person name="Goeker M."/>
        </authorList>
    </citation>
    <scope>NUCLEOTIDE SEQUENCE [LARGE SCALE GENOMIC DNA]</scope>
    <source>
        <strain evidence="14 15">DSM 24696</strain>
    </source>
</reference>
<evidence type="ECO:0000256" key="10">
    <source>
        <dbReference type="PIRSR" id="PIRSR610972-1"/>
    </source>
</evidence>